<dbReference type="InterPro" id="IPR003593">
    <property type="entry name" value="AAA+_ATPase"/>
</dbReference>
<reference evidence="6 7" key="1">
    <citation type="submission" date="2016-11" db="EMBL/GenBank/DDBJ databases">
        <title>Draft Genome Sequences of Nine Cyanobacterial Strains from Diverse Habitats.</title>
        <authorList>
            <person name="Zhu T."/>
            <person name="Hou S."/>
            <person name="Lu X."/>
            <person name="Hess W.R."/>
        </authorList>
    </citation>
    <scope>NUCLEOTIDE SEQUENCE [LARGE SCALE GENOMIC DNA]</scope>
    <source>
        <strain evidence="6 7">NIES-593</strain>
    </source>
</reference>
<dbReference type="GO" id="GO:0140359">
    <property type="term" value="F:ABC-type transporter activity"/>
    <property type="evidence" value="ECO:0007669"/>
    <property type="project" value="InterPro"/>
</dbReference>
<dbReference type="GO" id="GO:0016020">
    <property type="term" value="C:membrane"/>
    <property type="evidence" value="ECO:0007669"/>
    <property type="project" value="InterPro"/>
</dbReference>
<dbReference type="Proteomes" id="UP000186868">
    <property type="component" value="Unassembled WGS sequence"/>
</dbReference>
<keyword evidence="4 6" id="KW-0067">ATP-binding</keyword>
<organism evidence="6 7">
    <name type="scientific">Hydrococcus rivularis NIES-593</name>
    <dbReference type="NCBI Taxonomy" id="1921803"/>
    <lineage>
        <taxon>Bacteria</taxon>
        <taxon>Bacillati</taxon>
        <taxon>Cyanobacteriota</taxon>
        <taxon>Cyanophyceae</taxon>
        <taxon>Pleurocapsales</taxon>
        <taxon>Hydrococcaceae</taxon>
        <taxon>Hydrococcus</taxon>
    </lineage>
</organism>
<dbReference type="PROSITE" id="PS00211">
    <property type="entry name" value="ABC_TRANSPORTER_1"/>
    <property type="match status" value="1"/>
</dbReference>
<dbReference type="InterPro" id="IPR029439">
    <property type="entry name" value="Wzt_C"/>
</dbReference>
<dbReference type="Gene3D" id="3.40.50.300">
    <property type="entry name" value="P-loop containing nucleotide triphosphate hydrolases"/>
    <property type="match status" value="1"/>
</dbReference>
<dbReference type="CDD" id="cd03220">
    <property type="entry name" value="ABC_KpsT_Wzt"/>
    <property type="match status" value="1"/>
</dbReference>
<evidence type="ECO:0000313" key="7">
    <source>
        <dbReference type="Proteomes" id="UP000186868"/>
    </source>
</evidence>
<dbReference type="PANTHER" id="PTHR46743">
    <property type="entry name" value="TEICHOIC ACIDS EXPORT ATP-BINDING PROTEIN TAGH"/>
    <property type="match status" value="1"/>
</dbReference>
<evidence type="ECO:0000313" key="6">
    <source>
        <dbReference type="EMBL" id="OKH24468.1"/>
    </source>
</evidence>
<dbReference type="PROSITE" id="PS50893">
    <property type="entry name" value="ABC_TRANSPORTER_2"/>
    <property type="match status" value="1"/>
</dbReference>
<evidence type="ECO:0000256" key="1">
    <source>
        <dbReference type="ARBA" id="ARBA00005417"/>
    </source>
</evidence>
<dbReference type="Gene3D" id="2.70.50.60">
    <property type="entry name" value="abc- transporter (atp binding component) like domain"/>
    <property type="match status" value="1"/>
</dbReference>
<dbReference type="AlphaFoldDB" id="A0A1U7HLQ1"/>
<dbReference type="GO" id="GO:0005524">
    <property type="term" value="F:ATP binding"/>
    <property type="evidence" value="ECO:0007669"/>
    <property type="project" value="UniProtKB-KW"/>
</dbReference>
<sequence length="429" mass="47533">MMLNEIQDRQIDAQPENTDIVVSIENISKKFCRDLKKSLFYGVRDIATDLVGGRRKSDRLRKGEFWALKDVSFQLRRGEALGLVGANGAGKSTLLRIISGLIKPDTGCVRVRGRLAPLIALGAGFNPILTGRENVYANMSILGLSTKEINERFDAVVDFAEIEDAIDAPVQSYSSGMSARLGFASAIHTQPDILLIDEVLAVGDIKFKAKCYRRLHELNQQGVSFILVNHNTQAILNVCDSAVYLSKGQLVAFGDTGTILNQYEKDLFLEGRENTPGVLYLPKKLEHESLGLDLISIYFKSLEGDIVESIISGEPIIFCINFRAHKKFSDVNVHLKITELRKQGNPILFLSNKNDGKPFEAGIGEHEIQLKIPYLSLVPGAYTMSIKLKEGALGTLDLVESFKFTVKSDINMGISLINQQRSWEIASKQ</sequence>
<feature type="domain" description="ABC transporter" evidence="5">
    <location>
        <begin position="41"/>
        <end position="272"/>
    </location>
</feature>
<dbReference type="Pfam" id="PF14524">
    <property type="entry name" value="Wzt_C"/>
    <property type="match status" value="1"/>
</dbReference>
<name>A0A1U7HLQ1_9CYAN</name>
<evidence type="ECO:0000256" key="4">
    <source>
        <dbReference type="ARBA" id="ARBA00022840"/>
    </source>
</evidence>
<dbReference type="CDD" id="cd10147">
    <property type="entry name" value="Wzt_C-like"/>
    <property type="match status" value="1"/>
</dbReference>
<dbReference type="InterPro" id="IPR050683">
    <property type="entry name" value="Bact_Polysacc_Export_ATP-bd"/>
</dbReference>
<evidence type="ECO:0000259" key="5">
    <source>
        <dbReference type="PROSITE" id="PS50893"/>
    </source>
</evidence>
<dbReference type="PANTHER" id="PTHR46743:SF2">
    <property type="entry name" value="TEICHOIC ACIDS EXPORT ATP-BINDING PROTEIN TAGH"/>
    <property type="match status" value="1"/>
</dbReference>
<accession>A0A1U7HLQ1</accession>
<dbReference type="Pfam" id="PF00005">
    <property type="entry name" value="ABC_tran"/>
    <property type="match status" value="1"/>
</dbReference>
<dbReference type="GO" id="GO:0016887">
    <property type="term" value="F:ATP hydrolysis activity"/>
    <property type="evidence" value="ECO:0007669"/>
    <property type="project" value="InterPro"/>
</dbReference>
<keyword evidence="3" id="KW-0547">Nucleotide-binding</keyword>
<dbReference type="SUPFAM" id="SSF52540">
    <property type="entry name" value="P-loop containing nucleoside triphosphate hydrolases"/>
    <property type="match status" value="1"/>
</dbReference>
<proteinExistence type="inferred from homology"/>
<evidence type="ECO:0000256" key="2">
    <source>
        <dbReference type="ARBA" id="ARBA00022448"/>
    </source>
</evidence>
<comment type="similarity">
    <text evidence="1">Belongs to the ABC transporter superfamily.</text>
</comment>
<evidence type="ECO:0000256" key="3">
    <source>
        <dbReference type="ARBA" id="ARBA00022741"/>
    </source>
</evidence>
<dbReference type="InterPro" id="IPR003439">
    <property type="entry name" value="ABC_transporter-like_ATP-bd"/>
</dbReference>
<dbReference type="InterPro" id="IPR015860">
    <property type="entry name" value="ABC_transpr_TagH-like"/>
</dbReference>
<comment type="caution">
    <text evidence="6">The sequence shown here is derived from an EMBL/GenBank/DDBJ whole genome shotgun (WGS) entry which is preliminary data.</text>
</comment>
<gene>
    <name evidence="6" type="ORF">NIES593_07265</name>
</gene>
<dbReference type="STRING" id="1921803.NIES593_07265"/>
<dbReference type="InterPro" id="IPR017871">
    <property type="entry name" value="ABC_transporter-like_CS"/>
</dbReference>
<dbReference type="InterPro" id="IPR027417">
    <property type="entry name" value="P-loop_NTPase"/>
</dbReference>
<protein>
    <submittedName>
        <fullName evidence="6">ABC transporter ATP-binding protein</fullName>
    </submittedName>
</protein>
<dbReference type="SMART" id="SM00382">
    <property type="entry name" value="AAA"/>
    <property type="match status" value="1"/>
</dbReference>
<keyword evidence="7" id="KW-1185">Reference proteome</keyword>
<dbReference type="EMBL" id="MRCB01000006">
    <property type="protein sequence ID" value="OKH24468.1"/>
    <property type="molecule type" value="Genomic_DNA"/>
</dbReference>
<keyword evidence="2" id="KW-0813">Transport</keyword>